<organism evidence="2 3">
    <name type="scientific">Liparis tanakae</name>
    <name type="common">Tanaka's snailfish</name>
    <dbReference type="NCBI Taxonomy" id="230148"/>
    <lineage>
        <taxon>Eukaryota</taxon>
        <taxon>Metazoa</taxon>
        <taxon>Chordata</taxon>
        <taxon>Craniata</taxon>
        <taxon>Vertebrata</taxon>
        <taxon>Euteleostomi</taxon>
        <taxon>Actinopterygii</taxon>
        <taxon>Neopterygii</taxon>
        <taxon>Teleostei</taxon>
        <taxon>Neoteleostei</taxon>
        <taxon>Acanthomorphata</taxon>
        <taxon>Eupercaria</taxon>
        <taxon>Perciformes</taxon>
        <taxon>Cottioidei</taxon>
        <taxon>Cottales</taxon>
        <taxon>Liparidae</taxon>
        <taxon>Liparis</taxon>
    </lineage>
</organism>
<keyword evidence="3" id="KW-1185">Reference proteome</keyword>
<dbReference type="AlphaFoldDB" id="A0A4Z2G3N1"/>
<reference evidence="2 3" key="1">
    <citation type="submission" date="2019-03" db="EMBL/GenBank/DDBJ databases">
        <title>First draft genome of Liparis tanakae, snailfish: a comprehensive survey of snailfish specific genes.</title>
        <authorList>
            <person name="Kim W."/>
            <person name="Song I."/>
            <person name="Jeong J.-H."/>
            <person name="Kim D."/>
            <person name="Kim S."/>
            <person name="Ryu S."/>
            <person name="Song J.Y."/>
            <person name="Lee S.K."/>
        </authorList>
    </citation>
    <scope>NUCLEOTIDE SEQUENCE [LARGE SCALE GENOMIC DNA]</scope>
    <source>
        <tissue evidence="2">Muscle</tissue>
    </source>
</reference>
<evidence type="ECO:0000256" key="1">
    <source>
        <dbReference type="SAM" id="MobiDB-lite"/>
    </source>
</evidence>
<sequence>MALAITMATGYVALTDSFPVDVLMKSEPALLAALIRPPGANELPALAPQRRRTAPVARLSPPHP</sequence>
<feature type="region of interest" description="Disordered" evidence="1">
    <location>
        <begin position="42"/>
        <end position="64"/>
    </location>
</feature>
<dbReference type="Proteomes" id="UP000314294">
    <property type="component" value="Unassembled WGS sequence"/>
</dbReference>
<evidence type="ECO:0000313" key="2">
    <source>
        <dbReference type="EMBL" id="TNN48177.1"/>
    </source>
</evidence>
<accession>A0A4Z2G3N1</accession>
<gene>
    <name evidence="2" type="ORF">EYF80_041599</name>
</gene>
<proteinExistence type="predicted"/>
<dbReference type="EMBL" id="SRLO01000707">
    <property type="protein sequence ID" value="TNN48177.1"/>
    <property type="molecule type" value="Genomic_DNA"/>
</dbReference>
<protein>
    <submittedName>
        <fullName evidence="2">Uncharacterized protein</fullName>
    </submittedName>
</protein>
<comment type="caution">
    <text evidence="2">The sequence shown here is derived from an EMBL/GenBank/DDBJ whole genome shotgun (WGS) entry which is preliminary data.</text>
</comment>
<name>A0A4Z2G3N1_9TELE</name>
<evidence type="ECO:0000313" key="3">
    <source>
        <dbReference type="Proteomes" id="UP000314294"/>
    </source>
</evidence>